<gene>
    <name evidence="1" type="ORF">NUW54_g11111</name>
</gene>
<protein>
    <submittedName>
        <fullName evidence="1">Uncharacterized protein</fullName>
    </submittedName>
</protein>
<comment type="caution">
    <text evidence="1">The sequence shown here is derived from an EMBL/GenBank/DDBJ whole genome shotgun (WGS) entry which is preliminary data.</text>
</comment>
<sequence>MSRLRHNSSVVQRISGCSSAYIPHRWSLELTLRVLPHHSNWLRTGAEALTGPESPGYELVLRALTDSVPSLRCIPVIIAQSPLRKPTTWLLRDDPSDFNELDELGGPDAHEVRIV</sequence>
<reference evidence="1" key="1">
    <citation type="submission" date="2022-08" db="EMBL/GenBank/DDBJ databases">
        <title>Genome Sequence of Pycnoporus sanguineus.</title>
        <authorList>
            <person name="Buettner E."/>
        </authorList>
    </citation>
    <scope>NUCLEOTIDE SEQUENCE</scope>
    <source>
        <strain evidence="1">CG-C14</strain>
    </source>
</reference>
<dbReference type="Proteomes" id="UP001144978">
    <property type="component" value="Unassembled WGS sequence"/>
</dbReference>
<name>A0ACC1NL33_9APHY</name>
<organism evidence="1 2">
    <name type="scientific">Trametes sanguinea</name>
    <dbReference type="NCBI Taxonomy" id="158606"/>
    <lineage>
        <taxon>Eukaryota</taxon>
        <taxon>Fungi</taxon>
        <taxon>Dikarya</taxon>
        <taxon>Basidiomycota</taxon>
        <taxon>Agaricomycotina</taxon>
        <taxon>Agaricomycetes</taxon>
        <taxon>Polyporales</taxon>
        <taxon>Polyporaceae</taxon>
        <taxon>Trametes</taxon>
    </lineage>
</organism>
<keyword evidence="2" id="KW-1185">Reference proteome</keyword>
<evidence type="ECO:0000313" key="2">
    <source>
        <dbReference type="Proteomes" id="UP001144978"/>
    </source>
</evidence>
<proteinExistence type="predicted"/>
<accession>A0ACC1NL33</accession>
<dbReference type="EMBL" id="JANSHE010004221">
    <property type="protein sequence ID" value="KAJ2979660.1"/>
    <property type="molecule type" value="Genomic_DNA"/>
</dbReference>
<evidence type="ECO:0000313" key="1">
    <source>
        <dbReference type="EMBL" id="KAJ2979660.1"/>
    </source>
</evidence>